<dbReference type="Gene3D" id="3.30.310.80">
    <property type="entry name" value="Kinase associated domain 1, KA1"/>
    <property type="match status" value="1"/>
</dbReference>
<dbReference type="AlphaFoldDB" id="A0A1Y2H5M2"/>
<dbReference type="InterPro" id="IPR001772">
    <property type="entry name" value="KA1_dom"/>
</dbReference>
<evidence type="ECO:0000259" key="9">
    <source>
        <dbReference type="PROSITE" id="PS50032"/>
    </source>
</evidence>
<evidence type="ECO:0000256" key="4">
    <source>
        <dbReference type="ARBA" id="ARBA00022741"/>
    </source>
</evidence>
<dbReference type="InterPro" id="IPR028375">
    <property type="entry name" value="KA1/Ssp2_C"/>
</dbReference>
<keyword evidence="4" id="KW-0547">Nucleotide-binding</keyword>
<keyword evidence="6" id="KW-0067">ATP-binding</keyword>
<accession>A0A1Y2H5M2</accession>
<dbReference type="Pfam" id="PF02149">
    <property type="entry name" value="KA1"/>
    <property type="match status" value="1"/>
</dbReference>
<evidence type="ECO:0000256" key="1">
    <source>
        <dbReference type="ARBA" id="ARBA00012513"/>
    </source>
</evidence>
<evidence type="ECO:0000313" key="11">
    <source>
        <dbReference type="Proteomes" id="UP000193648"/>
    </source>
</evidence>
<reference evidence="10 11" key="1">
    <citation type="submission" date="2016-07" db="EMBL/GenBank/DDBJ databases">
        <title>Pervasive Adenine N6-methylation of Active Genes in Fungi.</title>
        <authorList>
            <consortium name="DOE Joint Genome Institute"/>
            <person name="Mondo S.J."/>
            <person name="Dannebaum R.O."/>
            <person name="Kuo R.C."/>
            <person name="Labutti K."/>
            <person name="Haridas S."/>
            <person name="Kuo A."/>
            <person name="Salamov A."/>
            <person name="Ahrendt S.R."/>
            <person name="Lipzen A."/>
            <person name="Sullivan W."/>
            <person name="Andreopoulos W.B."/>
            <person name="Clum A."/>
            <person name="Lindquist E."/>
            <person name="Daum C."/>
            <person name="Ramamoorthy G.K."/>
            <person name="Gryganskyi A."/>
            <person name="Culley D."/>
            <person name="Magnuson J.K."/>
            <person name="James T.Y."/>
            <person name="O'Malley M.A."/>
            <person name="Stajich J.E."/>
            <person name="Spatafora J.W."/>
            <person name="Visel A."/>
            <person name="Grigoriev I.V."/>
        </authorList>
    </citation>
    <scope>NUCLEOTIDE SEQUENCE [LARGE SCALE GENOMIC DNA]</scope>
    <source>
        <strain evidence="10 11">NRRL 3116</strain>
    </source>
</reference>
<dbReference type="EMBL" id="MCFF01000002">
    <property type="protein sequence ID" value="ORZ28352.1"/>
    <property type="molecule type" value="Genomic_DNA"/>
</dbReference>
<dbReference type="RefSeq" id="XP_021886037.1">
    <property type="nucleotide sequence ID" value="XM_022020374.1"/>
</dbReference>
<dbReference type="GeneID" id="33562218"/>
<dbReference type="PROSITE" id="PS50032">
    <property type="entry name" value="KA1"/>
    <property type="match status" value="1"/>
</dbReference>
<dbReference type="STRING" id="64571.A0A1Y2H5M2"/>
<feature type="non-terminal residue" evidence="10">
    <location>
        <position position="124"/>
    </location>
</feature>
<feature type="domain" description="KA1" evidence="9">
    <location>
        <begin position="83"/>
        <end position="124"/>
    </location>
</feature>
<dbReference type="GO" id="GO:0004674">
    <property type="term" value="F:protein serine/threonine kinase activity"/>
    <property type="evidence" value="ECO:0007669"/>
    <property type="project" value="UniProtKB-KW"/>
</dbReference>
<dbReference type="InParanoid" id="A0A1Y2H5M2"/>
<feature type="non-terminal residue" evidence="10">
    <location>
        <position position="1"/>
    </location>
</feature>
<comment type="caution">
    <text evidence="10">The sequence shown here is derived from an EMBL/GenBank/DDBJ whole genome shotgun (WGS) entry which is preliminary data.</text>
</comment>
<protein>
    <recommendedName>
        <fullName evidence="1">non-specific serine/threonine protein kinase</fullName>
        <ecNumber evidence="1">2.7.11.1</ecNumber>
    </recommendedName>
</protein>
<dbReference type="EC" id="2.7.11.1" evidence="1"/>
<organism evidence="10 11">
    <name type="scientific">Lobosporangium transversale</name>
    <dbReference type="NCBI Taxonomy" id="64571"/>
    <lineage>
        <taxon>Eukaryota</taxon>
        <taxon>Fungi</taxon>
        <taxon>Fungi incertae sedis</taxon>
        <taxon>Mucoromycota</taxon>
        <taxon>Mortierellomycotina</taxon>
        <taxon>Mortierellomycetes</taxon>
        <taxon>Mortierellales</taxon>
        <taxon>Mortierellaceae</taxon>
        <taxon>Lobosporangium</taxon>
    </lineage>
</organism>
<evidence type="ECO:0000256" key="6">
    <source>
        <dbReference type="ARBA" id="ARBA00022840"/>
    </source>
</evidence>
<proteinExistence type="predicted"/>
<dbReference type="Proteomes" id="UP000193648">
    <property type="component" value="Unassembled WGS sequence"/>
</dbReference>
<evidence type="ECO:0000256" key="7">
    <source>
        <dbReference type="ARBA" id="ARBA00047899"/>
    </source>
</evidence>
<keyword evidence="11" id="KW-1185">Reference proteome</keyword>
<keyword evidence="2" id="KW-0723">Serine/threonine-protein kinase</keyword>
<evidence type="ECO:0000256" key="2">
    <source>
        <dbReference type="ARBA" id="ARBA00022527"/>
    </source>
</evidence>
<comment type="catalytic activity">
    <reaction evidence="7">
        <text>L-threonyl-[protein] + ATP = O-phospho-L-threonyl-[protein] + ADP + H(+)</text>
        <dbReference type="Rhea" id="RHEA:46608"/>
        <dbReference type="Rhea" id="RHEA-COMP:11060"/>
        <dbReference type="Rhea" id="RHEA-COMP:11605"/>
        <dbReference type="ChEBI" id="CHEBI:15378"/>
        <dbReference type="ChEBI" id="CHEBI:30013"/>
        <dbReference type="ChEBI" id="CHEBI:30616"/>
        <dbReference type="ChEBI" id="CHEBI:61977"/>
        <dbReference type="ChEBI" id="CHEBI:456216"/>
        <dbReference type="EC" id="2.7.11.1"/>
    </reaction>
</comment>
<comment type="catalytic activity">
    <reaction evidence="8">
        <text>L-seryl-[protein] + ATP = O-phospho-L-seryl-[protein] + ADP + H(+)</text>
        <dbReference type="Rhea" id="RHEA:17989"/>
        <dbReference type="Rhea" id="RHEA-COMP:9863"/>
        <dbReference type="Rhea" id="RHEA-COMP:11604"/>
        <dbReference type="ChEBI" id="CHEBI:15378"/>
        <dbReference type="ChEBI" id="CHEBI:29999"/>
        <dbReference type="ChEBI" id="CHEBI:30616"/>
        <dbReference type="ChEBI" id="CHEBI:83421"/>
        <dbReference type="ChEBI" id="CHEBI:456216"/>
        <dbReference type="EC" id="2.7.11.1"/>
    </reaction>
</comment>
<gene>
    <name evidence="10" type="ORF">BCR41DRAFT_292697</name>
</gene>
<evidence type="ECO:0000256" key="8">
    <source>
        <dbReference type="ARBA" id="ARBA00048679"/>
    </source>
</evidence>
<name>A0A1Y2H5M2_9FUNG</name>
<evidence type="ECO:0000313" key="10">
    <source>
        <dbReference type="EMBL" id="ORZ28352.1"/>
    </source>
</evidence>
<dbReference type="SUPFAM" id="SSF103243">
    <property type="entry name" value="KA1-like"/>
    <property type="match status" value="1"/>
</dbReference>
<evidence type="ECO:0000256" key="3">
    <source>
        <dbReference type="ARBA" id="ARBA00022679"/>
    </source>
</evidence>
<keyword evidence="5" id="KW-0418">Kinase</keyword>
<evidence type="ECO:0000256" key="5">
    <source>
        <dbReference type="ARBA" id="ARBA00022777"/>
    </source>
</evidence>
<keyword evidence="3" id="KW-0808">Transferase</keyword>
<dbReference type="GO" id="GO:0005524">
    <property type="term" value="F:ATP binding"/>
    <property type="evidence" value="ECO:0007669"/>
    <property type="project" value="UniProtKB-KW"/>
</dbReference>
<dbReference type="OrthoDB" id="193931at2759"/>
<sequence length="124" mass="14028">LKVHSGAVELSSLSSRHPAEIMFDIKKTILRLGMEIKSDSDFKIKCVRRKRKTSPNNNVTNNGDAVASHSIAISGEPLYGEDSIDSGEEIRFSIELCRIKNLHGLYSVDIRRMKGNLWAYKFLY</sequence>